<dbReference type="AlphaFoldDB" id="A0A6J4NCL3"/>
<feature type="transmembrane region" description="Helical" evidence="1">
    <location>
        <begin position="86"/>
        <end position="106"/>
    </location>
</feature>
<keyword evidence="1" id="KW-0472">Membrane</keyword>
<accession>A0A6J4NCL3</accession>
<feature type="transmembrane region" description="Helical" evidence="1">
    <location>
        <begin position="160"/>
        <end position="183"/>
    </location>
</feature>
<evidence type="ECO:0000256" key="1">
    <source>
        <dbReference type="SAM" id="Phobius"/>
    </source>
</evidence>
<protein>
    <submittedName>
        <fullName evidence="2">Uncharacterized protein</fullName>
    </submittedName>
</protein>
<reference evidence="2" key="1">
    <citation type="submission" date="2020-02" db="EMBL/GenBank/DDBJ databases">
        <authorList>
            <person name="Meier V. D."/>
        </authorList>
    </citation>
    <scope>NUCLEOTIDE SEQUENCE</scope>
    <source>
        <strain evidence="2">AVDCRST_MAG66</strain>
    </source>
</reference>
<name>A0A6J4NCL3_9PSEU</name>
<gene>
    <name evidence="2" type="ORF">AVDCRST_MAG66-511</name>
</gene>
<dbReference type="EMBL" id="CADCUS010000070">
    <property type="protein sequence ID" value="CAA9384148.1"/>
    <property type="molecule type" value="Genomic_DNA"/>
</dbReference>
<sequence>MTAVLRPPLRLVSWLAASWRRAGALVGVMAVSMWAVFAIDAEFLRRTGAPTPDTQNALTLPQATGQLAAWDDGTARLYAGFAAVDFVFPLAASLVLAVVAHRLVVLGERWPGPAVPRGVALVCLLPALFDYAENVGFLAALATGDELPVQVALVAKSLELATIGLSGGLLAVLAAVLAARFVALRLVRRDGVRGDGRRAGSSAHDPAS</sequence>
<evidence type="ECO:0000313" key="2">
    <source>
        <dbReference type="EMBL" id="CAA9384148.1"/>
    </source>
</evidence>
<keyword evidence="1" id="KW-1133">Transmembrane helix</keyword>
<organism evidence="2">
    <name type="scientific">uncultured Pseudonocardia sp</name>
    <dbReference type="NCBI Taxonomy" id="211455"/>
    <lineage>
        <taxon>Bacteria</taxon>
        <taxon>Bacillati</taxon>
        <taxon>Actinomycetota</taxon>
        <taxon>Actinomycetes</taxon>
        <taxon>Pseudonocardiales</taxon>
        <taxon>Pseudonocardiaceae</taxon>
        <taxon>Pseudonocardia</taxon>
        <taxon>environmental samples</taxon>
    </lineage>
</organism>
<proteinExistence type="predicted"/>
<keyword evidence="1" id="KW-0812">Transmembrane</keyword>
<feature type="transmembrane region" description="Helical" evidence="1">
    <location>
        <begin position="21"/>
        <end position="39"/>
    </location>
</feature>
<feature type="transmembrane region" description="Helical" evidence="1">
    <location>
        <begin position="118"/>
        <end position="140"/>
    </location>
</feature>